<sequence length="20" mass="2244">MLDTTGAIQQDFQLCYPLVS</sequence>
<accession>A0A8J2J1J0</accession>
<dbReference type="EMBL" id="CAJVCH010000730">
    <property type="protein sequence ID" value="CAG7633860.1"/>
    <property type="molecule type" value="Genomic_DNA"/>
</dbReference>
<evidence type="ECO:0000313" key="1">
    <source>
        <dbReference type="EMBL" id="CAG7633860.1"/>
    </source>
</evidence>
<reference evidence="1" key="1">
    <citation type="submission" date="2021-06" db="EMBL/GenBank/DDBJ databases">
        <authorList>
            <person name="Hodson N. C."/>
            <person name="Mongue J. A."/>
            <person name="Jaron S. K."/>
        </authorList>
    </citation>
    <scope>NUCLEOTIDE SEQUENCE</scope>
</reference>
<evidence type="ECO:0000313" key="2">
    <source>
        <dbReference type="Proteomes" id="UP000708208"/>
    </source>
</evidence>
<proteinExistence type="predicted"/>
<protein>
    <submittedName>
        <fullName evidence="1">Uncharacterized protein</fullName>
    </submittedName>
</protein>
<feature type="non-terminal residue" evidence="1">
    <location>
        <position position="20"/>
    </location>
</feature>
<dbReference type="AlphaFoldDB" id="A0A8J2J1J0"/>
<gene>
    <name evidence="1" type="ORF">AFUS01_LOCUS191</name>
</gene>
<comment type="caution">
    <text evidence="1">The sequence shown here is derived from an EMBL/GenBank/DDBJ whole genome shotgun (WGS) entry which is preliminary data.</text>
</comment>
<organism evidence="1 2">
    <name type="scientific">Allacma fusca</name>
    <dbReference type="NCBI Taxonomy" id="39272"/>
    <lineage>
        <taxon>Eukaryota</taxon>
        <taxon>Metazoa</taxon>
        <taxon>Ecdysozoa</taxon>
        <taxon>Arthropoda</taxon>
        <taxon>Hexapoda</taxon>
        <taxon>Collembola</taxon>
        <taxon>Symphypleona</taxon>
        <taxon>Sminthuridae</taxon>
        <taxon>Allacma</taxon>
    </lineage>
</organism>
<keyword evidence="2" id="KW-1185">Reference proteome</keyword>
<dbReference type="Proteomes" id="UP000708208">
    <property type="component" value="Unassembled WGS sequence"/>
</dbReference>
<name>A0A8J2J1J0_9HEXA</name>